<dbReference type="OrthoDB" id="424012at2759"/>
<dbReference type="PANTHER" id="PTHR10625:SF10">
    <property type="entry name" value="HISTONE DEACETYLASE HDAC1"/>
    <property type="match status" value="1"/>
</dbReference>
<evidence type="ECO:0000313" key="4">
    <source>
        <dbReference type="Proteomes" id="UP000789595"/>
    </source>
</evidence>
<dbReference type="SUPFAM" id="SSF52768">
    <property type="entry name" value="Arginase/deacetylase"/>
    <property type="match status" value="1"/>
</dbReference>
<dbReference type="Proteomes" id="UP000789595">
    <property type="component" value="Unassembled WGS sequence"/>
</dbReference>
<dbReference type="AlphaFoldDB" id="A0A8J2SDN8"/>
<dbReference type="InterPro" id="IPR023696">
    <property type="entry name" value="Ureohydrolase_dom_sf"/>
</dbReference>
<reference evidence="3" key="1">
    <citation type="submission" date="2021-11" db="EMBL/GenBank/DDBJ databases">
        <authorList>
            <consortium name="Genoscope - CEA"/>
            <person name="William W."/>
        </authorList>
    </citation>
    <scope>NUCLEOTIDE SEQUENCE</scope>
</reference>
<feature type="domain" description="Histone deacetylase" evidence="2">
    <location>
        <begin position="198"/>
        <end position="337"/>
    </location>
</feature>
<comment type="caution">
    <text evidence="3">The sequence shown here is derived from an EMBL/GenBank/DDBJ whole genome shotgun (WGS) entry which is preliminary data.</text>
</comment>
<dbReference type="GO" id="GO:0040029">
    <property type="term" value="P:epigenetic regulation of gene expression"/>
    <property type="evidence" value="ECO:0007669"/>
    <property type="project" value="TreeGrafter"/>
</dbReference>
<keyword evidence="1" id="KW-0732">Signal</keyword>
<feature type="chain" id="PRO_5035181273" description="Histone deacetylase domain-containing protein" evidence="1">
    <location>
        <begin position="17"/>
        <end position="354"/>
    </location>
</feature>
<proteinExistence type="predicted"/>
<keyword evidence="4" id="KW-1185">Reference proteome</keyword>
<evidence type="ECO:0000259" key="2">
    <source>
        <dbReference type="Pfam" id="PF00850"/>
    </source>
</evidence>
<sequence length="354" mass="37736">MQPLLRLLPLLATLQALTIIEQSLHKLHRPPSANHAEVPERLESAKAALLASDVKVKDWRNAVNSTTCTVFDAVDALKLVHDVDHLREVQAMSQTGGGFDTDTYCAPGSWEAVLDGTRAWADAVALAVDDEGPAFALSRPAGHHATRTTAMGFGLVNYACAAVAKALEGGASAAVWKSKFGRATWRFTKVHAIFPHRSAVSILDWDVHHGNGVAAIFGQEPRVRYCSIHEAGGFPGTGQDESDRGALGNILNLPLPKGSGSDEYFAALRDKALPFLLDPAPDCLLVCSGYDALEPDPLATMTLQPSDFAQSVDAILARYPRTRVALGLEGGYALGENGMPEAFTETCRALVDGA</sequence>
<gene>
    <name evidence="3" type="ORF">PECAL_2P31730</name>
</gene>
<dbReference type="PANTHER" id="PTHR10625">
    <property type="entry name" value="HISTONE DEACETYLASE HDAC1-RELATED"/>
    <property type="match status" value="1"/>
</dbReference>
<dbReference type="EMBL" id="CAKKNE010000002">
    <property type="protein sequence ID" value="CAH0370025.1"/>
    <property type="molecule type" value="Genomic_DNA"/>
</dbReference>
<dbReference type="CDD" id="cd09992">
    <property type="entry name" value="HDAC_classII"/>
    <property type="match status" value="1"/>
</dbReference>
<dbReference type="InterPro" id="IPR023801">
    <property type="entry name" value="His_deacetylse_dom"/>
</dbReference>
<dbReference type="InterPro" id="IPR037138">
    <property type="entry name" value="His_deacetylse_dom_sf"/>
</dbReference>
<organism evidence="3 4">
    <name type="scientific">Pelagomonas calceolata</name>
    <dbReference type="NCBI Taxonomy" id="35677"/>
    <lineage>
        <taxon>Eukaryota</taxon>
        <taxon>Sar</taxon>
        <taxon>Stramenopiles</taxon>
        <taxon>Ochrophyta</taxon>
        <taxon>Pelagophyceae</taxon>
        <taxon>Pelagomonadales</taxon>
        <taxon>Pelagomonadaceae</taxon>
        <taxon>Pelagomonas</taxon>
    </lineage>
</organism>
<feature type="signal peptide" evidence="1">
    <location>
        <begin position="1"/>
        <end position="16"/>
    </location>
</feature>
<evidence type="ECO:0000313" key="3">
    <source>
        <dbReference type="EMBL" id="CAH0370025.1"/>
    </source>
</evidence>
<dbReference type="Pfam" id="PF00850">
    <property type="entry name" value="Hist_deacetyl"/>
    <property type="match status" value="2"/>
</dbReference>
<feature type="domain" description="Histone deacetylase" evidence="2">
    <location>
        <begin position="35"/>
        <end position="168"/>
    </location>
</feature>
<evidence type="ECO:0000256" key="1">
    <source>
        <dbReference type="SAM" id="SignalP"/>
    </source>
</evidence>
<protein>
    <recommendedName>
        <fullName evidence="2">Histone deacetylase domain-containing protein</fullName>
    </recommendedName>
</protein>
<dbReference type="GO" id="GO:0004407">
    <property type="term" value="F:histone deacetylase activity"/>
    <property type="evidence" value="ECO:0007669"/>
    <property type="project" value="TreeGrafter"/>
</dbReference>
<dbReference type="Gene3D" id="3.40.800.20">
    <property type="entry name" value="Histone deacetylase domain"/>
    <property type="match status" value="1"/>
</dbReference>
<accession>A0A8J2SDN8</accession>
<name>A0A8J2SDN8_9STRA</name>